<comment type="subcellular location">
    <subcellularLocation>
        <location evidence="1">Membrane</location>
        <topology evidence="1">Multi-pass membrane protein</topology>
    </subcellularLocation>
</comment>
<dbReference type="GeneID" id="59377418"/>
<dbReference type="GO" id="GO:0000750">
    <property type="term" value="P:pheromone-dependent signal transduction involved in conjugation with cellular fusion"/>
    <property type="evidence" value="ECO:0007669"/>
    <property type="project" value="TreeGrafter"/>
</dbReference>
<accession>A0A8H6ZRD9</accession>
<dbReference type="PRINTS" id="PR00899">
    <property type="entry name" value="GPCRSTE3"/>
</dbReference>
<evidence type="ECO:0000256" key="7">
    <source>
        <dbReference type="ARBA" id="ARBA00023136"/>
    </source>
</evidence>
<keyword evidence="3" id="KW-0589">Pheromone response</keyword>
<evidence type="ECO:0000256" key="3">
    <source>
        <dbReference type="ARBA" id="ARBA00022507"/>
    </source>
</evidence>
<evidence type="ECO:0000256" key="2">
    <source>
        <dbReference type="ARBA" id="ARBA00011085"/>
    </source>
</evidence>
<evidence type="ECO:0000256" key="4">
    <source>
        <dbReference type="ARBA" id="ARBA00022692"/>
    </source>
</evidence>
<evidence type="ECO:0000313" key="13">
    <source>
        <dbReference type="Proteomes" id="UP000623687"/>
    </source>
</evidence>
<dbReference type="Pfam" id="PF02076">
    <property type="entry name" value="STE3"/>
    <property type="match status" value="1"/>
</dbReference>
<evidence type="ECO:0000256" key="9">
    <source>
        <dbReference type="ARBA" id="ARBA00023224"/>
    </source>
</evidence>
<comment type="similarity">
    <text evidence="2">Belongs to the G-protein coupled receptor 4 family.</text>
</comment>
<keyword evidence="7 11" id="KW-0472">Membrane</keyword>
<feature type="transmembrane region" description="Helical" evidence="11">
    <location>
        <begin position="37"/>
        <end position="57"/>
    </location>
</feature>
<dbReference type="InterPro" id="IPR000481">
    <property type="entry name" value="GPCR_Pheromne_B_alpha_rcpt"/>
</dbReference>
<evidence type="ECO:0000313" key="12">
    <source>
        <dbReference type="EMBL" id="KAF7428377.1"/>
    </source>
</evidence>
<keyword evidence="5 11" id="KW-1133">Transmembrane helix</keyword>
<feature type="transmembrane region" description="Helical" evidence="11">
    <location>
        <begin position="206"/>
        <end position="229"/>
    </location>
</feature>
<proteinExistence type="inferred from homology"/>
<sequence>MGPPNALFSAAAFTGFILVTSALPWHLQAWNVGTCCYMIWVGLACLNQFVNSVIWNGNALNISPIWCDISSRFIVGVAVAIPASSLCISRRLYKISSLQAVSSTRVERRRDMIVDLSIAVGLPILQMILQIIVEGHRFDIWQDIGCMPLTYNVTLAYPIVFLWPLVIGLISMCYSIPSIIAFRKRHSDFVQYLASSSSSAMTANRYLRLMILSSTESLLTVPLSIYVIVVNATLQPVQPWLSWEETHFDYWRVGQFPRVLWAGTFVEGSLESGRWMVVVCALVGWAFFGTGEEAKKWYGNAGSRMLNVLRRKGNVVRASMLSGGTLPVYIRPEVIEKRSSLDTFASVISDDLPSFKTGDLLVPGRDITFGSTTTLGNDTADTTMIISTTNLDGSTGQGLKDIVLDISSSSPETTRLRSDSLPRTGTPLLPAFAVPDEYTTSPSSHFALPPLPPAPTRPPPLPLHIHSNGAASVKRSATMSSNASGLKSGVPSTATTNWSRSSAAISASEMFTIQRYHHEDDTLEDDERARRGVEDRLSVSMIEAEGANGSAYVDGKFPRSPTLGDRLSFLSRKTTLRRPSYKASDMPSTNTKNKPLPEIKTSPSTYGPFPPPQVGVPVRQQSPSPSYAVLSPPSAPLSSSDSPIPPTRHNARRFPFVRPHPLSLSPPKIRRSAHSSFLDLTLSPASVSGFSMRR</sequence>
<feature type="compositionally biased region" description="Low complexity" evidence="10">
    <location>
        <begin position="615"/>
        <end position="642"/>
    </location>
</feature>
<feature type="transmembrane region" description="Helical" evidence="11">
    <location>
        <begin position="69"/>
        <end position="93"/>
    </location>
</feature>
<dbReference type="PRINTS" id="PR00901">
    <property type="entry name" value="PHEROMONEBAR"/>
</dbReference>
<dbReference type="InterPro" id="IPR001499">
    <property type="entry name" value="GPCR_STE3"/>
</dbReference>
<evidence type="ECO:0000256" key="6">
    <source>
        <dbReference type="ARBA" id="ARBA00023040"/>
    </source>
</evidence>
<keyword evidence="4 11" id="KW-0812">Transmembrane</keyword>
<evidence type="ECO:0000256" key="8">
    <source>
        <dbReference type="ARBA" id="ARBA00023170"/>
    </source>
</evidence>
<dbReference type="Proteomes" id="UP000623687">
    <property type="component" value="Unassembled WGS sequence"/>
</dbReference>
<dbReference type="GO" id="GO:0005886">
    <property type="term" value="C:plasma membrane"/>
    <property type="evidence" value="ECO:0007669"/>
    <property type="project" value="TreeGrafter"/>
</dbReference>
<feature type="transmembrane region" description="Helical" evidence="11">
    <location>
        <begin position="153"/>
        <end position="176"/>
    </location>
</feature>
<dbReference type="PANTHER" id="PTHR28097:SF1">
    <property type="entry name" value="PHEROMONE A FACTOR RECEPTOR"/>
    <property type="match status" value="1"/>
</dbReference>
<name>A0A8H6ZRD9_PLEOS</name>
<evidence type="ECO:0000256" key="10">
    <source>
        <dbReference type="SAM" id="MobiDB-lite"/>
    </source>
</evidence>
<feature type="transmembrane region" description="Helical" evidence="11">
    <location>
        <begin position="6"/>
        <end position="25"/>
    </location>
</feature>
<gene>
    <name evidence="12" type="primary">STE3_2</name>
    <name evidence="12" type="ORF">PC9H_007600</name>
</gene>
<dbReference type="AlphaFoldDB" id="A0A8H6ZRD9"/>
<keyword evidence="13" id="KW-1185">Reference proteome</keyword>
<dbReference type="GO" id="GO:0004934">
    <property type="term" value="F:mating-type alpha-factor pheromone receptor activity"/>
    <property type="evidence" value="ECO:0007669"/>
    <property type="project" value="InterPro"/>
</dbReference>
<dbReference type="OrthoDB" id="2874149at2759"/>
<keyword evidence="8 12" id="KW-0675">Receptor</keyword>
<dbReference type="VEuPathDB" id="FungiDB:PC9H_007600"/>
<organism evidence="12 13">
    <name type="scientific">Pleurotus ostreatus</name>
    <name type="common">Oyster mushroom</name>
    <name type="synonym">White-rot fungus</name>
    <dbReference type="NCBI Taxonomy" id="5322"/>
    <lineage>
        <taxon>Eukaryota</taxon>
        <taxon>Fungi</taxon>
        <taxon>Dikarya</taxon>
        <taxon>Basidiomycota</taxon>
        <taxon>Agaricomycotina</taxon>
        <taxon>Agaricomycetes</taxon>
        <taxon>Agaricomycetidae</taxon>
        <taxon>Agaricales</taxon>
        <taxon>Pleurotineae</taxon>
        <taxon>Pleurotaceae</taxon>
        <taxon>Pleurotus</taxon>
    </lineage>
</organism>
<dbReference type="EMBL" id="JACETU010000005">
    <property type="protein sequence ID" value="KAF7428377.1"/>
    <property type="molecule type" value="Genomic_DNA"/>
</dbReference>
<keyword evidence="9" id="KW-0807">Transducer</keyword>
<evidence type="ECO:0000256" key="1">
    <source>
        <dbReference type="ARBA" id="ARBA00004141"/>
    </source>
</evidence>
<protein>
    <submittedName>
        <fullName evidence="12">A-factor receptor</fullName>
    </submittedName>
</protein>
<dbReference type="PANTHER" id="PTHR28097">
    <property type="entry name" value="PHEROMONE A FACTOR RECEPTOR"/>
    <property type="match status" value="1"/>
</dbReference>
<dbReference type="RefSeq" id="XP_036630749.1">
    <property type="nucleotide sequence ID" value="XM_036777129.1"/>
</dbReference>
<comment type="caution">
    <text evidence="12">The sequence shown here is derived from an EMBL/GenBank/DDBJ whole genome shotgun (WGS) entry which is preliminary data.</text>
</comment>
<feature type="transmembrane region" description="Helical" evidence="11">
    <location>
        <begin position="113"/>
        <end position="133"/>
    </location>
</feature>
<feature type="region of interest" description="Disordered" evidence="10">
    <location>
        <begin position="570"/>
        <end position="669"/>
    </location>
</feature>
<evidence type="ECO:0000256" key="5">
    <source>
        <dbReference type="ARBA" id="ARBA00022989"/>
    </source>
</evidence>
<reference evidence="12" key="1">
    <citation type="submission" date="2019-07" db="EMBL/GenBank/DDBJ databases">
        <authorList>
            <person name="Palmer J.M."/>
        </authorList>
    </citation>
    <scope>NUCLEOTIDE SEQUENCE</scope>
    <source>
        <strain evidence="12">PC9</strain>
    </source>
</reference>
<keyword evidence="6" id="KW-0297">G-protein coupled receptor</keyword>
<dbReference type="CDD" id="cd14966">
    <property type="entry name" value="7tmD_STE3"/>
    <property type="match status" value="1"/>
</dbReference>
<evidence type="ECO:0000256" key="11">
    <source>
        <dbReference type="SAM" id="Phobius"/>
    </source>
</evidence>